<keyword evidence="4" id="KW-0460">Magnesium</keyword>
<dbReference type="Gene3D" id="3.20.20.70">
    <property type="entry name" value="Aldolase class I"/>
    <property type="match status" value="1"/>
</dbReference>
<dbReference type="EMBL" id="CAJVAF010000333">
    <property type="protein sequence ID" value="CAG7598324.1"/>
    <property type="molecule type" value="Genomic_DNA"/>
</dbReference>
<evidence type="ECO:0000256" key="7">
    <source>
        <dbReference type="ARBA" id="ARBA00023239"/>
    </source>
</evidence>
<evidence type="ECO:0000256" key="6">
    <source>
        <dbReference type="ARBA" id="ARBA00023014"/>
    </source>
</evidence>
<dbReference type="InterPro" id="IPR058240">
    <property type="entry name" value="rSAM_sf"/>
</dbReference>
<keyword evidence="5" id="KW-0408">Iron</keyword>
<name>A0A8S4BY02_9ACAR</name>
<keyword evidence="3" id="KW-0479">Metal-binding</keyword>
<feature type="domain" description="Radical SAM core" evidence="8">
    <location>
        <begin position="33"/>
        <end position="220"/>
    </location>
</feature>
<accession>A0A8S4BY02</accession>
<evidence type="ECO:0000259" key="8">
    <source>
        <dbReference type="PROSITE" id="PS51918"/>
    </source>
</evidence>
<comment type="caution">
    <text evidence="9">The sequence shown here is derived from an EMBL/GenBank/DDBJ whole genome shotgun (WGS) entry which is preliminary data.</text>
</comment>
<evidence type="ECO:0000313" key="9">
    <source>
        <dbReference type="EMBL" id="CAG7598324.1"/>
    </source>
</evidence>
<dbReference type="Proteomes" id="UP000837675">
    <property type="component" value="Unassembled WGS sequence"/>
</dbReference>
<dbReference type="InterPro" id="IPR013785">
    <property type="entry name" value="Aldolase_TIM"/>
</dbReference>
<evidence type="ECO:0000256" key="1">
    <source>
        <dbReference type="ARBA" id="ARBA00022485"/>
    </source>
</evidence>
<dbReference type="InterPro" id="IPR024924">
    <property type="entry name" value="7-CO-7-deazaguanine_synth-like"/>
</dbReference>
<evidence type="ECO:0000256" key="4">
    <source>
        <dbReference type="ARBA" id="ARBA00022842"/>
    </source>
</evidence>
<dbReference type="GO" id="GO:0016829">
    <property type="term" value="F:lyase activity"/>
    <property type="evidence" value="ECO:0007669"/>
    <property type="project" value="UniProtKB-KW"/>
</dbReference>
<dbReference type="CDD" id="cd01335">
    <property type="entry name" value="Radical_SAM"/>
    <property type="match status" value="1"/>
</dbReference>
<dbReference type="GO" id="GO:0051539">
    <property type="term" value="F:4 iron, 4 sulfur cluster binding"/>
    <property type="evidence" value="ECO:0007669"/>
    <property type="project" value="UniProtKB-KW"/>
</dbReference>
<gene>
    <name evidence="9" type="primary">queE</name>
    <name evidence="9" type="ORF">MHYMCMPASI_01008</name>
</gene>
<evidence type="ECO:0000256" key="3">
    <source>
        <dbReference type="ARBA" id="ARBA00022723"/>
    </source>
</evidence>
<reference evidence="9" key="1">
    <citation type="submission" date="2021-06" db="EMBL/GenBank/DDBJ databases">
        <authorList>
            <person name="Nardi T."/>
            <person name="Nardi T."/>
        </authorList>
    </citation>
    <scope>NUCLEOTIDE SEQUENCE</scope>
</reference>
<dbReference type="PIRSF" id="PIRSF000370">
    <property type="entry name" value="QueE"/>
    <property type="match status" value="1"/>
</dbReference>
<keyword evidence="6" id="KW-0411">Iron-sulfur</keyword>
<dbReference type="Pfam" id="PF04055">
    <property type="entry name" value="Radical_SAM"/>
    <property type="match status" value="1"/>
</dbReference>
<evidence type="ECO:0000256" key="5">
    <source>
        <dbReference type="ARBA" id="ARBA00023004"/>
    </source>
</evidence>
<dbReference type="InterPro" id="IPR007197">
    <property type="entry name" value="rSAM"/>
</dbReference>
<sequence>MLGNNPILKPEKGDGSCLKVNSIFDTLQGEGLYAGAPAIFIRLSGCNLACTFCDTEFDEYQEISVEEIITRVKSFSHTYKKLVVLTGGEPFRQPISLLCEKLVKEGFKVQIETNGLLYRNIPKEVEVIYSPKNTGNGYQQIRKDLLPHVKAIKFLISASNNLYQDIGTIGQLNSGIKVYVQPMDEFDEKLNLANTILAMQVACKRNAILSMQLHKILEIE</sequence>
<dbReference type="SUPFAM" id="SSF102114">
    <property type="entry name" value="Radical SAM enzymes"/>
    <property type="match status" value="1"/>
</dbReference>
<protein>
    <submittedName>
        <fullName evidence="9">7-carboxy-7-deazaguanine synthase</fullName>
    </submittedName>
</protein>
<evidence type="ECO:0000313" key="10">
    <source>
        <dbReference type="Proteomes" id="UP000837675"/>
    </source>
</evidence>
<keyword evidence="1" id="KW-0004">4Fe-4S</keyword>
<dbReference type="HAMAP" id="MF_00917">
    <property type="entry name" value="QueE"/>
    <property type="match status" value="1"/>
</dbReference>
<organism evidence="9 10">
    <name type="scientific">Hyalomma marginatum</name>
    <dbReference type="NCBI Taxonomy" id="34627"/>
    <lineage>
        <taxon>Eukaryota</taxon>
        <taxon>Metazoa</taxon>
        <taxon>Ecdysozoa</taxon>
        <taxon>Arthropoda</taxon>
        <taxon>Chelicerata</taxon>
        <taxon>Arachnida</taxon>
        <taxon>Acari</taxon>
        <taxon>Parasitiformes</taxon>
        <taxon>Ixodida</taxon>
        <taxon>Ixodoidea</taxon>
        <taxon>Ixodidae</taxon>
        <taxon>Hyalomminae</taxon>
        <taxon>Hyalomma</taxon>
    </lineage>
</organism>
<dbReference type="AlphaFoldDB" id="A0A8S4BY02"/>
<keyword evidence="7" id="KW-0456">Lyase</keyword>
<dbReference type="PROSITE" id="PS51918">
    <property type="entry name" value="RADICAL_SAM"/>
    <property type="match status" value="1"/>
</dbReference>
<proteinExistence type="inferred from homology"/>
<keyword evidence="2" id="KW-0949">S-adenosyl-L-methionine</keyword>
<dbReference type="SFLD" id="SFLDS00029">
    <property type="entry name" value="Radical_SAM"/>
    <property type="match status" value="1"/>
</dbReference>
<dbReference type="PANTHER" id="PTHR42836:SF1">
    <property type="entry name" value="7-CARBOXY-7-DEAZAGUANINE SYNTHASE"/>
    <property type="match status" value="1"/>
</dbReference>
<evidence type="ECO:0000256" key="2">
    <source>
        <dbReference type="ARBA" id="ARBA00022691"/>
    </source>
</evidence>
<dbReference type="PANTHER" id="PTHR42836">
    <property type="entry name" value="7-CARBOXY-7-DEAZAGUANINE SYNTHASE"/>
    <property type="match status" value="1"/>
</dbReference>
<keyword evidence="10" id="KW-1185">Reference proteome</keyword>
<dbReference type="GO" id="GO:0046872">
    <property type="term" value="F:metal ion binding"/>
    <property type="evidence" value="ECO:0007669"/>
    <property type="project" value="UniProtKB-KW"/>
</dbReference>